<dbReference type="EnsemblPlants" id="OMERI12G01590.1">
    <property type="protein sequence ID" value="OMERI12G01590.1"/>
    <property type="gene ID" value="OMERI12G01590"/>
</dbReference>
<dbReference type="HOGENOM" id="CLU_1374148_0_0_1"/>
<accession>A0A0E0F9J5</accession>
<proteinExistence type="predicted"/>
<keyword evidence="3" id="KW-1185">Reference proteome</keyword>
<reference evidence="2" key="2">
    <citation type="submission" date="2018-05" db="EMBL/GenBank/DDBJ databases">
        <title>OmerRS3 (Oryza meridionalis Reference Sequence Version 3).</title>
        <authorList>
            <person name="Zhang J."/>
            <person name="Kudrna D."/>
            <person name="Lee S."/>
            <person name="Talag J."/>
            <person name="Welchert J."/>
            <person name="Wing R.A."/>
        </authorList>
    </citation>
    <scope>NUCLEOTIDE SEQUENCE [LARGE SCALE GENOMIC DNA]</scope>
    <source>
        <strain evidence="2">cv. OR44</strain>
    </source>
</reference>
<evidence type="ECO:0000313" key="2">
    <source>
        <dbReference type="EnsemblPlants" id="OMERI12G01590.1"/>
    </source>
</evidence>
<evidence type="ECO:0000256" key="1">
    <source>
        <dbReference type="SAM" id="MobiDB-lite"/>
    </source>
</evidence>
<dbReference type="PANTHER" id="PTHR36402">
    <property type="entry name" value="EXPRESSED PROTEIN"/>
    <property type="match status" value="1"/>
</dbReference>
<reference evidence="2" key="1">
    <citation type="submission" date="2015-04" db="UniProtKB">
        <authorList>
            <consortium name="EnsemblPlants"/>
        </authorList>
    </citation>
    <scope>IDENTIFICATION</scope>
</reference>
<dbReference type="PANTHER" id="PTHR36402:SF1">
    <property type="entry name" value="EXPRESSED PROTEIN"/>
    <property type="match status" value="1"/>
</dbReference>
<sequence length="199" mass="22606">MALSSSLPRHLLRPLLRGFHTTAQSLARPEPHELSNPSKHLGSWGEPAGDPREAWARLERLRKGYARDVRRLWGQYAYEAQLLGAERQRKAKARAEAVRLATDERKAANAAAAQTRAILQFKFFIYKNDTCRSITKDNRFSLRNLFEGENQFLSPVICCEQPESTIHTFSFLATKAYTQAEVETSVLGLEDNKNLGIQY</sequence>
<dbReference type="Gramene" id="OMERI12G01590.1">
    <property type="protein sequence ID" value="OMERI12G01590.1"/>
    <property type="gene ID" value="OMERI12G01590"/>
</dbReference>
<organism evidence="2">
    <name type="scientific">Oryza meridionalis</name>
    <dbReference type="NCBI Taxonomy" id="40149"/>
    <lineage>
        <taxon>Eukaryota</taxon>
        <taxon>Viridiplantae</taxon>
        <taxon>Streptophyta</taxon>
        <taxon>Embryophyta</taxon>
        <taxon>Tracheophyta</taxon>
        <taxon>Spermatophyta</taxon>
        <taxon>Magnoliopsida</taxon>
        <taxon>Liliopsida</taxon>
        <taxon>Poales</taxon>
        <taxon>Poaceae</taxon>
        <taxon>BOP clade</taxon>
        <taxon>Oryzoideae</taxon>
        <taxon>Oryzeae</taxon>
        <taxon>Oryzinae</taxon>
        <taxon>Oryza</taxon>
    </lineage>
</organism>
<name>A0A0E0F9J5_9ORYZ</name>
<protein>
    <submittedName>
        <fullName evidence="2">Uncharacterized protein</fullName>
    </submittedName>
</protein>
<dbReference type="STRING" id="40149.A0A0E0F9J5"/>
<evidence type="ECO:0000313" key="3">
    <source>
        <dbReference type="Proteomes" id="UP000008021"/>
    </source>
</evidence>
<dbReference type="AlphaFoldDB" id="A0A0E0F9J5"/>
<feature type="region of interest" description="Disordered" evidence="1">
    <location>
        <begin position="26"/>
        <end position="49"/>
    </location>
</feature>
<dbReference type="Proteomes" id="UP000008021">
    <property type="component" value="Chromosome 12"/>
</dbReference>